<dbReference type="EMBL" id="MN740631">
    <property type="protein sequence ID" value="QHU36711.1"/>
    <property type="molecule type" value="Genomic_DNA"/>
</dbReference>
<accession>A0A6C0M424</accession>
<protein>
    <submittedName>
        <fullName evidence="2">Uncharacterized protein</fullName>
    </submittedName>
</protein>
<feature type="region of interest" description="Disordered" evidence="1">
    <location>
        <begin position="1"/>
        <end position="30"/>
    </location>
</feature>
<sequence>MSKPTPPDEWFAMITSGTGSGGTGPAQTGM</sequence>
<name>A0A6C0M424_9ZZZZ</name>
<evidence type="ECO:0000256" key="1">
    <source>
        <dbReference type="SAM" id="MobiDB-lite"/>
    </source>
</evidence>
<dbReference type="AlphaFoldDB" id="A0A6C0M424"/>
<organism evidence="2">
    <name type="scientific">viral metagenome</name>
    <dbReference type="NCBI Taxonomy" id="1070528"/>
    <lineage>
        <taxon>unclassified sequences</taxon>
        <taxon>metagenomes</taxon>
        <taxon>organismal metagenomes</taxon>
    </lineage>
</organism>
<reference evidence="2" key="1">
    <citation type="journal article" date="2020" name="Nature">
        <title>Giant virus diversity and host interactions through global metagenomics.</title>
        <authorList>
            <person name="Schulz F."/>
            <person name="Roux S."/>
            <person name="Paez-Espino D."/>
            <person name="Jungbluth S."/>
            <person name="Walsh D.A."/>
            <person name="Denef V.J."/>
            <person name="McMahon K.D."/>
            <person name="Konstantinidis K.T."/>
            <person name="Eloe-Fadrosh E.A."/>
            <person name="Kyrpides N.C."/>
            <person name="Woyke T."/>
        </authorList>
    </citation>
    <scope>NUCLEOTIDE SEQUENCE</scope>
    <source>
        <strain evidence="2">GVMAG-S-1035124-57</strain>
    </source>
</reference>
<evidence type="ECO:0000313" key="2">
    <source>
        <dbReference type="EMBL" id="QHU36711.1"/>
    </source>
</evidence>
<proteinExistence type="predicted"/>